<feature type="region of interest" description="Disordered" evidence="1">
    <location>
        <begin position="1"/>
        <end position="35"/>
    </location>
</feature>
<dbReference type="EMBL" id="UZWD01000051">
    <property type="protein sequence ID" value="VDS06541.1"/>
    <property type="molecule type" value="Genomic_DNA"/>
</dbReference>
<proteinExistence type="predicted"/>
<evidence type="ECO:0000313" key="2">
    <source>
        <dbReference type="EMBL" id="VDS06541.1"/>
    </source>
</evidence>
<dbReference type="PANTHER" id="PTHR38605:SF1">
    <property type="entry name" value="ATPASE"/>
    <property type="match status" value="1"/>
</dbReference>
<accession>A0A447IGD4</accession>
<dbReference type="Pfam" id="PF04317">
    <property type="entry name" value="DUF463"/>
    <property type="match status" value="1"/>
</dbReference>
<evidence type="ECO:0008006" key="4">
    <source>
        <dbReference type="Google" id="ProtNLM"/>
    </source>
</evidence>
<dbReference type="PIRSF" id="PIRSF019381">
    <property type="entry name" value="YcjX"/>
    <property type="match status" value="1"/>
</dbReference>
<protein>
    <recommendedName>
        <fullName evidence="4">YcjX family protein</fullName>
    </recommendedName>
</protein>
<organism evidence="2 3">
    <name type="scientific">Devosia equisanguinis</name>
    <dbReference type="NCBI Taxonomy" id="2490941"/>
    <lineage>
        <taxon>Bacteria</taxon>
        <taxon>Pseudomonadati</taxon>
        <taxon>Pseudomonadota</taxon>
        <taxon>Alphaproteobacteria</taxon>
        <taxon>Hyphomicrobiales</taxon>
        <taxon>Devosiaceae</taxon>
        <taxon>Devosia</taxon>
    </lineage>
</organism>
<evidence type="ECO:0000256" key="1">
    <source>
        <dbReference type="SAM" id="MobiDB-lite"/>
    </source>
</evidence>
<dbReference type="InterPro" id="IPR007413">
    <property type="entry name" value="YcjX-like"/>
</dbReference>
<reference evidence="2 3" key="1">
    <citation type="submission" date="2018-12" db="EMBL/GenBank/DDBJ databases">
        <authorList>
            <person name="Criscuolo A."/>
        </authorList>
    </citation>
    <scope>NUCLEOTIDE SEQUENCE [LARGE SCALE GENOMIC DNA]</scope>
    <source>
        <strain evidence="2">ACIP1116281</strain>
    </source>
</reference>
<sequence>MGASIGVPPHTPSPSQTRPRSLPCRGNRGHALPQPPTTITDELGIALSNLADSASGVLTPTLRLGVTGLSRAGKTIFITALVHNLLTQGRLPGFAPLADGRFIGAKLAEYPDATIPRFAYEQHMAALTANPPTWPESTRRISQLRIVLKYQSAKWWAGMTGPATLNLDIVDYPGEWLLDLPLLGLSFAEWSADALARARKPGHAEEAEAFLRELDSTDVLKDANDPDAERLAAAFTSYLRRSREHWALSTLPPGRFLLPGDLEGSPALTFAPLPKPDGAARRNSLYAMLEHRYEAYKAQVVRPFFRDHFARLDRQVVLVDTLRALNTGPAAVADLETALTAVLACFRQGETNPLLRPFTRQIDRILFAATKADHVHHTSHDRLEAILNRLVANAAGRARFAGAQTRSIALAGIRATAEGTIRENGETLPTLIGTPLKGEALDGTTYDGKTEIALFPGDLPERPDSLFENGNPVALNFLRFAPPARLERNAAGEVVLPHIRLDRALDYLIGDWMA</sequence>
<dbReference type="Proteomes" id="UP000268844">
    <property type="component" value="Unassembled WGS sequence"/>
</dbReference>
<keyword evidence="3" id="KW-1185">Reference proteome</keyword>
<dbReference type="AlphaFoldDB" id="A0A447IGD4"/>
<dbReference type="PANTHER" id="PTHR38605">
    <property type="entry name" value="ATPASE-RELATED"/>
    <property type="match status" value="1"/>
</dbReference>
<gene>
    <name evidence="2" type="ORF">DEVEQU_03705</name>
</gene>
<evidence type="ECO:0000313" key="3">
    <source>
        <dbReference type="Proteomes" id="UP000268844"/>
    </source>
</evidence>
<name>A0A447IGD4_9HYPH</name>